<dbReference type="AlphaFoldDB" id="H2XXB6"/>
<evidence type="ECO:0000313" key="2">
    <source>
        <dbReference type="Proteomes" id="UP000008144"/>
    </source>
</evidence>
<dbReference type="HOGENOM" id="CLU_1606377_0_0_1"/>
<evidence type="ECO:0008006" key="3">
    <source>
        <dbReference type="Google" id="ProtNLM"/>
    </source>
</evidence>
<dbReference type="GeneTree" id="ENSGT00660000097430"/>
<name>H2XXB6_CIOIN</name>
<reference evidence="1" key="2">
    <citation type="submission" date="2025-08" db="UniProtKB">
        <authorList>
            <consortium name="Ensembl"/>
        </authorList>
    </citation>
    <scope>IDENTIFICATION</scope>
</reference>
<proteinExistence type="predicted"/>
<keyword evidence="2" id="KW-1185">Reference proteome</keyword>
<protein>
    <recommendedName>
        <fullName evidence="3">Fibronectin type-III domain-containing protein</fullName>
    </recommendedName>
</protein>
<reference evidence="2" key="1">
    <citation type="journal article" date="2002" name="Science">
        <title>The draft genome of Ciona intestinalis: insights into chordate and vertebrate origins.</title>
        <authorList>
            <person name="Dehal P."/>
            <person name="Satou Y."/>
            <person name="Campbell R.K."/>
            <person name="Chapman J."/>
            <person name="Degnan B."/>
            <person name="De Tomaso A."/>
            <person name="Davidson B."/>
            <person name="Di Gregorio A."/>
            <person name="Gelpke M."/>
            <person name="Goodstein D.M."/>
            <person name="Harafuji N."/>
            <person name="Hastings K.E."/>
            <person name="Ho I."/>
            <person name="Hotta K."/>
            <person name="Huang W."/>
            <person name="Kawashima T."/>
            <person name="Lemaire P."/>
            <person name="Martinez D."/>
            <person name="Meinertzhagen I.A."/>
            <person name="Necula S."/>
            <person name="Nonaka M."/>
            <person name="Putnam N."/>
            <person name="Rash S."/>
            <person name="Saiga H."/>
            <person name="Satake M."/>
            <person name="Terry A."/>
            <person name="Yamada L."/>
            <person name="Wang H.G."/>
            <person name="Awazu S."/>
            <person name="Azumi K."/>
            <person name="Boore J."/>
            <person name="Branno M."/>
            <person name="Chin-Bow S."/>
            <person name="DeSantis R."/>
            <person name="Doyle S."/>
            <person name="Francino P."/>
            <person name="Keys D.N."/>
            <person name="Haga S."/>
            <person name="Hayashi H."/>
            <person name="Hino K."/>
            <person name="Imai K.S."/>
            <person name="Inaba K."/>
            <person name="Kano S."/>
            <person name="Kobayashi K."/>
            <person name="Kobayashi M."/>
            <person name="Lee B.I."/>
            <person name="Makabe K.W."/>
            <person name="Manohar C."/>
            <person name="Matassi G."/>
            <person name="Medina M."/>
            <person name="Mochizuki Y."/>
            <person name="Mount S."/>
            <person name="Morishita T."/>
            <person name="Miura S."/>
            <person name="Nakayama A."/>
            <person name="Nishizaka S."/>
            <person name="Nomoto H."/>
            <person name="Ohta F."/>
            <person name="Oishi K."/>
            <person name="Rigoutsos I."/>
            <person name="Sano M."/>
            <person name="Sasaki A."/>
            <person name="Sasakura Y."/>
            <person name="Shoguchi E."/>
            <person name="Shin-i T."/>
            <person name="Spagnuolo A."/>
            <person name="Stainier D."/>
            <person name="Suzuki M.M."/>
            <person name="Tassy O."/>
            <person name="Takatori N."/>
            <person name="Tokuoka M."/>
            <person name="Yagi K."/>
            <person name="Yoshizaki F."/>
            <person name="Wada S."/>
            <person name="Zhang C."/>
            <person name="Hyatt P.D."/>
            <person name="Larimer F."/>
            <person name="Detter C."/>
            <person name="Doggett N."/>
            <person name="Glavina T."/>
            <person name="Hawkins T."/>
            <person name="Richardson P."/>
            <person name="Lucas S."/>
            <person name="Kohara Y."/>
            <person name="Levine M."/>
            <person name="Satoh N."/>
            <person name="Rokhsar D.S."/>
        </authorList>
    </citation>
    <scope>NUCLEOTIDE SEQUENCE [LARGE SCALE GENOMIC DNA]</scope>
</reference>
<dbReference type="Ensembl" id="ENSCINT00000033552.1">
    <property type="protein sequence ID" value="ENSCINP00000034300.1"/>
    <property type="gene ID" value="ENSCING00000021095.1"/>
</dbReference>
<dbReference type="InParanoid" id="H2XXB6"/>
<sequence>TPKTEYTIKVNLFPKYSKKINQIVGRTTGEKPSILSASANLDSSKTFCIISWNKGPETGIIGSRIVVTSSLHKKAPGVPDVVTNVTHIPPSGTYSYLLKTKPNRKHVITIAAKTCSEVGSYIVATGHCISQVQAPASIPTPTIVGSSASTLHIQVNKADETNGPIR</sequence>
<organism evidence="1 2">
    <name type="scientific">Ciona intestinalis</name>
    <name type="common">Transparent sea squirt</name>
    <name type="synonym">Ascidia intestinalis</name>
    <dbReference type="NCBI Taxonomy" id="7719"/>
    <lineage>
        <taxon>Eukaryota</taxon>
        <taxon>Metazoa</taxon>
        <taxon>Chordata</taxon>
        <taxon>Tunicata</taxon>
        <taxon>Ascidiacea</taxon>
        <taxon>Phlebobranchia</taxon>
        <taxon>Cionidae</taxon>
        <taxon>Ciona</taxon>
    </lineage>
</organism>
<dbReference type="Proteomes" id="UP000008144">
    <property type="component" value="Unassembled WGS sequence"/>
</dbReference>
<evidence type="ECO:0000313" key="1">
    <source>
        <dbReference type="Ensembl" id="ENSCINP00000034300.1"/>
    </source>
</evidence>
<accession>H2XXB6</accession>
<reference evidence="1" key="3">
    <citation type="submission" date="2025-09" db="UniProtKB">
        <authorList>
            <consortium name="Ensembl"/>
        </authorList>
    </citation>
    <scope>IDENTIFICATION</scope>
</reference>